<gene>
    <name evidence="2" type="ORF">QBC41DRAFT_386419</name>
</gene>
<feature type="region of interest" description="Disordered" evidence="1">
    <location>
        <begin position="35"/>
        <end position="111"/>
    </location>
</feature>
<evidence type="ECO:0000313" key="3">
    <source>
        <dbReference type="Proteomes" id="UP001174997"/>
    </source>
</evidence>
<evidence type="ECO:0000256" key="1">
    <source>
        <dbReference type="SAM" id="MobiDB-lite"/>
    </source>
</evidence>
<evidence type="ECO:0000313" key="2">
    <source>
        <dbReference type="EMBL" id="KAK0671307.1"/>
    </source>
</evidence>
<reference evidence="2" key="1">
    <citation type="submission" date="2023-06" db="EMBL/GenBank/DDBJ databases">
        <title>Genome-scale phylogeny and comparative genomics of the fungal order Sordariales.</title>
        <authorList>
            <consortium name="Lawrence Berkeley National Laboratory"/>
            <person name="Hensen N."/>
            <person name="Bonometti L."/>
            <person name="Westerberg I."/>
            <person name="Brannstrom I.O."/>
            <person name="Guillou S."/>
            <person name="Cros-Aarteil S."/>
            <person name="Calhoun S."/>
            <person name="Haridas S."/>
            <person name="Kuo A."/>
            <person name="Mondo S."/>
            <person name="Pangilinan J."/>
            <person name="Riley R."/>
            <person name="Labutti K."/>
            <person name="Andreopoulos B."/>
            <person name="Lipzen A."/>
            <person name="Chen C."/>
            <person name="Yanf M."/>
            <person name="Daum C."/>
            <person name="Ng V."/>
            <person name="Clum A."/>
            <person name="Steindorff A."/>
            <person name="Ohm R."/>
            <person name="Martin F."/>
            <person name="Silar P."/>
            <person name="Natvig D."/>
            <person name="Lalanne C."/>
            <person name="Gautier V."/>
            <person name="Ament-Velasquez S.L."/>
            <person name="Kruys A."/>
            <person name="Hutchinson M.I."/>
            <person name="Powell A.J."/>
            <person name="Barry K."/>
            <person name="Miller A.N."/>
            <person name="Grigoriev I.V."/>
            <person name="Debuchy R."/>
            <person name="Gladieux P."/>
            <person name="Thoren M.H."/>
            <person name="Johannesson H."/>
        </authorList>
    </citation>
    <scope>NUCLEOTIDE SEQUENCE</scope>
    <source>
        <strain evidence="2">CBS 307.81</strain>
    </source>
</reference>
<proteinExistence type="predicted"/>
<keyword evidence="3" id="KW-1185">Reference proteome</keyword>
<feature type="region of interest" description="Disordered" evidence="1">
    <location>
        <begin position="206"/>
        <end position="246"/>
    </location>
</feature>
<feature type="compositionally biased region" description="Basic and acidic residues" evidence="1">
    <location>
        <begin position="85"/>
        <end position="102"/>
    </location>
</feature>
<name>A0AA39ZHU8_9PEZI</name>
<feature type="compositionally biased region" description="Basic and acidic residues" evidence="1">
    <location>
        <begin position="207"/>
        <end position="246"/>
    </location>
</feature>
<accession>A0AA39ZHU8</accession>
<comment type="caution">
    <text evidence="2">The sequence shown here is derived from an EMBL/GenBank/DDBJ whole genome shotgun (WGS) entry which is preliminary data.</text>
</comment>
<dbReference type="AlphaFoldDB" id="A0AA39ZHU8"/>
<protein>
    <submittedName>
        <fullName evidence="2">Uncharacterized protein</fullName>
    </submittedName>
</protein>
<organism evidence="2 3">
    <name type="scientific">Cercophora samala</name>
    <dbReference type="NCBI Taxonomy" id="330535"/>
    <lineage>
        <taxon>Eukaryota</taxon>
        <taxon>Fungi</taxon>
        <taxon>Dikarya</taxon>
        <taxon>Ascomycota</taxon>
        <taxon>Pezizomycotina</taxon>
        <taxon>Sordariomycetes</taxon>
        <taxon>Sordariomycetidae</taxon>
        <taxon>Sordariales</taxon>
        <taxon>Lasiosphaeriaceae</taxon>
        <taxon>Cercophora</taxon>
    </lineage>
</organism>
<feature type="compositionally biased region" description="Polar residues" evidence="1">
    <location>
        <begin position="58"/>
        <end position="69"/>
    </location>
</feature>
<sequence>MTLSSTSGSGNFEGLRHHWAFAMLFEPGQYIDQRSDEEIAQSVRNGWDPPLGWKPKEPSSSPNTDYTSNSKDESLSTKPFTRTSIRADKGDSPRPVIEHHTPSTEVSPNPDDVFGPSYACSTKTQQRNSRLYDWEDRKDGKDSLRVFLKTAADFDKYTADRKQPRRLLQCRTHKFNPDAHLEICLETKRESIIRQKKHSFQYQQHYGRKEGSSHDQTHSDQDYHTGYLKEGRSEKKEKADEVGRSDTRVLDGEKFTWWW</sequence>
<dbReference type="Proteomes" id="UP001174997">
    <property type="component" value="Unassembled WGS sequence"/>
</dbReference>
<dbReference type="EMBL" id="JAULSY010000022">
    <property type="protein sequence ID" value="KAK0671307.1"/>
    <property type="molecule type" value="Genomic_DNA"/>
</dbReference>